<evidence type="ECO:0000256" key="2">
    <source>
        <dbReference type="ARBA" id="ARBA00023015"/>
    </source>
</evidence>
<dbReference type="InterPro" id="IPR011006">
    <property type="entry name" value="CheY-like_superfamily"/>
</dbReference>
<evidence type="ECO:0000313" key="9">
    <source>
        <dbReference type="EMBL" id="AEV73362.1"/>
    </source>
</evidence>
<dbReference type="RefSeq" id="WP_014211172.1">
    <property type="nucleotide sequence ID" value="NC_016604.1"/>
</dbReference>
<dbReference type="Gene3D" id="1.10.10.10">
    <property type="entry name" value="Winged helix-like DNA-binding domain superfamily/Winged helix DNA-binding domain"/>
    <property type="match status" value="1"/>
</dbReference>
<dbReference type="Gene3D" id="6.10.250.690">
    <property type="match status" value="1"/>
</dbReference>
<dbReference type="STRING" id="710685.MycrhN_2786"/>
<dbReference type="InterPro" id="IPR039420">
    <property type="entry name" value="WalR-like"/>
</dbReference>
<evidence type="ECO:0000256" key="5">
    <source>
        <dbReference type="PROSITE-ProRule" id="PRU00169"/>
    </source>
</evidence>
<dbReference type="KEGG" id="mrh:MycrhN_2786"/>
<gene>
    <name evidence="9" type="ordered locus">MycrhN_2786</name>
</gene>
<keyword evidence="2" id="KW-0805">Transcription regulation</keyword>
<protein>
    <submittedName>
        <fullName evidence="9">Response regulator with CheY-like receiver domain and winged-helix DNA-binding domain</fullName>
    </submittedName>
</protein>
<keyword evidence="1 5" id="KW-0597">Phosphoprotein</keyword>
<dbReference type="Pfam" id="PF00486">
    <property type="entry name" value="Trans_reg_C"/>
    <property type="match status" value="1"/>
</dbReference>
<dbReference type="InterPro" id="IPR001867">
    <property type="entry name" value="OmpR/PhoB-type_DNA-bd"/>
</dbReference>
<dbReference type="EMBL" id="CP003169">
    <property type="protein sequence ID" value="AEV73362.1"/>
    <property type="molecule type" value="Genomic_DNA"/>
</dbReference>
<dbReference type="SUPFAM" id="SSF52172">
    <property type="entry name" value="CheY-like"/>
    <property type="match status" value="1"/>
</dbReference>
<dbReference type="GO" id="GO:0000976">
    <property type="term" value="F:transcription cis-regulatory region binding"/>
    <property type="evidence" value="ECO:0007669"/>
    <property type="project" value="TreeGrafter"/>
</dbReference>
<feature type="domain" description="Response regulatory" evidence="7">
    <location>
        <begin position="11"/>
        <end position="124"/>
    </location>
</feature>
<feature type="domain" description="OmpR/PhoB-type" evidence="8">
    <location>
        <begin position="144"/>
        <end position="243"/>
    </location>
</feature>
<dbReference type="Pfam" id="PF00072">
    <property type="entry name" value="Response_reg"/>
    <property type="match status" value="1"/>
</dbReference>
<evidence type="ECO:0000259" key="8">
    <source>
        <dbReference type="PROSITE" id="PS51755"/>
    </source>
</evidence>
<feature type="DNA-binding region" description="OmpR/PhoB-type" evidence="6">
    <location>
        <begin position="144"/>
        <end position="243"/>
    </location>
</feature>
<dbReference type="OrthoDB" id="8927943at2"/>
<evidence type="ECO:0000256" key="3">
    <source>
        <dbReference type="ARBA" id="ARBA00023125"/>
    </source>
</evidence>
<dbReference type="PANTHER" id="PTHR48111:SF4">
    <property type="entry name" value="DNA-BINDING DUAL TRANSCRIPTIONAL REGULATOR OMPR"/>
    <property type="match status" value="1"/>
</dbReference>
<dbReference type="GO" id="GO:0032993">
    <property type="term" value="C:protein-DNA complex"/>
    <property type="evidence" value="ECO:0007669"/>
    <property type="project" value="TreeGrafter"/>
</dbReference>
<feature type="modified residue" description="4-aspartylphosphate" evidence="5">
    <location>
        <position position="60"/>
    </location>
</feature>
<name>G8RI25_MYCRN</name>
<evidence type="ECO:0000256" key="4">
    <source>
        <dbReference type="ARBA" id="ARBA00023163"/>
    </source>
</evidence>
<keyword evidence="4" id="KW-0804">Transcription</keyword>
<dbReference type="eggNOG" id="COG0745">
    <property type="taxonomic scope" value="Bacteria"/>
</dbReference>
<dbReference type="InterPro" id="IPR016032">
    <property type="entry name" value="Sig_transdc_resp-reg_C-effctor"/>
</dbReference>
<evidence type="ECO:0000256" key="6">
    <source>
        <dbReference type="PROSITE-ProRule" id="PRU01091"/>
    </source>
</evidence>
<dbReference type="PROSITE" id="PS50110">
    <property type="entry name" value="RESPONSE_REGULATORY"/>
    <property type="match status" value="1"/>
</dbReference>
<dbReference type="InterPro" id="IPR001789">
    <property type="entry name" value="Sig_transdc_resp-reg_receiver"/>
</dbReference>
<evidence type="ECO:0000313" key="10">
    <source>
        <dbReference type="Proteomes" id="UP000005442"/>
    </source>
</evidence>
<dbReference type="Gene3D" id="3.40.50.2300">
    <property type="match status" value="1"/>
</dbReference>
<dbReference type="InterPro" id="IPR036388">
    <property type="entry name" value="WH-like_DNA-bd_sf"/>
</dbReference>
<dbReference type="PANTHER" id="PTHR48111">
    <property type="entry name" value="REGULATOR OF RPOS"/>
    <property type="match status" value="1"/>
</dbReference>
<sequence length="243" mass="26589">MHSSASTAPSHVLVVGDHAHWTDLLGEYLRAQEVSVVVADNNTEALVTAKKFQPRIILIDFDSHDGDGVQLCRRMRTVSHAHITILTARSDEATTIAGLAAGADDVLAKPFTSREVVARIQAILRRFLATPKADAVRPYSENAPGRQVFGPLSVDIARREVFVADEQISLTRTEFEILATLAQRPGGVTTRREMLDAVWGPRWGGSAANIHVHISQLRRKLGDNPARPLLVLNVRGIGYRLAV</sequence>
<evidence type="ECO:0000259" key="7">
    <source>
        <dbReference type="PROSITE" id="PS50110"/>
    </source>
</evidence>
<dbReference type="HOGENOM" id="CLU_000445_30_4_11"/>
<dbReference type="CDD" id="cd00383">
    <property type="entry name" value="trans_reg_C"/>
    <property type="match status" value="1"/>
</dbReference>
<accession>G8RI25</accession>
<reference evidence="9 10" key="1">
    <citation type="submission" date="2011-12" db="EMBL/GenBank/DDBJ databases">
        <title>Complete sequence of Mycobacterium rhodesiae NBB3.</title>
        <authorList>
            <consortium name="US DOE Joint Genome Institute"/>
            <person name="Lucas S."/>
            <person name="Han J."/>
            <person name="Lapidus A."/>
            <person name="Cheng J.-F."/>
            <person name="Goodwin L."/>
            <person name="Pitluck S."/>
            <person name="Peters L."/>
            <person name="Mikhailova N."/>
            <person name="Gu W."/>
            <person name="Detter J.C."/>
            <person name="Han C."/>
            <person name="Tapia R."/>
            <person name="Land M."/>
            <person name="Hauser L."/>
            <person name="Kyrpides N."/>
            <person name="Ivanova N."/>
            <person name="Pagani I."/>
            <person name="Mattes T."/>
            <person name="Holmes A."/>
            <person name="Rutledge P."/>
            <person name="Paulsen I."/>
            <person name="Coleman N."/>
            <person name="Woyke T."/>
        </authorList>
    </citation>
    <scope>NUCLEOTIDE SEQUENCE [LARGE SCALE GENOMIC DNA]</scope>
    <source>
        <strain evidence="9 10">NBB3</strain>
    </source>
</reference>
<dbReference type="PROSITE" id="PS51755">
    <property type="entry name" value="OMPR_PHOB"/>
    <property type="match status" value="1"/>
</dbReference>
<dbReference type="GO" id="GO:0006355">
    <property type="term" value="P:regulation of DNA-templated transcription"/>
    <property type="evidence" value="ECO:0007669"/>
    <property type="project" value="InterPro"/>
</dbReference>
<evidence type="ECO:0000256" key="1">
    <source>
        <dbReference type="ARBA" id="ARBA00022553"/>
    </source>
</evidence>
<dbReference type="SMART" id="SM00862">
    <property type="entry name" value="Trans_reg_C"/>
    <property type="match status" value="1"/>
</dbReference>
<dbReference type="Proteomes" id="UP000005442">
    <property type="component" value="Chromosome"/>
</dbReference>
<dbReference type="AlphaFoldDB" id="G8RI25"/>
<dbReference type="GO" id="GO:0005829">
    <property type="term" value="C:cytosol"/>
    <property type="evidence" value="ECO:0007669"/>
    <property type="project" value="TreeGrafter"/>
</dbReference>
<dbReference type="SMART" id="SM00448">
    <property type="entry name" value="REC"/>
    <property type="match status" value="1"/>
</dbReference>
<proteinExistence type="predicted"/>
<keyword evidence="3 6" id="KW-0238">DNA-binding</keyword>
<organism evidence="9 10">
    <name type="scientific">Mycolicibacterium rhodesiae (strain NBB3)</name>
    <name type="common">Mycobacterium rhodesiae</name>
    <dbReference type="NCBI Taxonomy" id="710685"/>
    <lineage>
        <taxon>Bacteria</taxon>
        <taxon>Bacillati</taxon>
        <taxon>Actinomycetota</taxon>
        <taxon>Actinomycetes</taxon>
        <taxon>Mycobacteriales</taxon>
        <taxon>Mycobacteriaceae</taxon>
        <taxon>Mycolicibacterium</taxon>
    </lineage>
</organism>
<dbReference type="PATRIC" id="fig|710685.3.peg.2776"/>
<keyword evidence="10" id="KW-1185">Reference proteome</keyword>
<dbReference type="GO" id="GO:0000156">
    <property type="term" value="F:phosphorelay response regulator activity"/>
    <property type="evidence" value="ECO:0007669"/>
    <property type="project" value="TreeGrafter"/>
</dbReference>
<dbReference type="SUPFAM" id="SSF46894">
    <property type="entry name" value="C-terminal effector domain of the bipartite response regulators"/>
    <property type="match status" value="1"/>
</dbReference>